<evidence type="ECO:0000313" key="10">
    <source>
        <dbReference type="Proteomes" id="UP000233551"/>
    </source>
</evidence>
<protein>
    <recommendedName>
        <fullName evidence="8">Reverse transcriptase domain-containing protein</fullName>
    </recommendedName>
</protein>
<dbReference type="InterPro" id="IPR053134">
    <property type="entry name" value="RNA-dir_DNA_polymerase"/>
</dbReference>
<evidence type="ECO:0000259" key="8">
    <source>
        <dbReference type="PROSITE" id="PS50878"/>
    </source>
</evidence>
<dbReference type="AlphaFoldDB" id="A0A2I0JRW5"/>
<keyword evidence="7" id="KW-0695">RNA-directed DNA polymerase</keyword>
<comment type="caution">
    <text evidence="9">The sequence shown here is derived from an EMBL/GenBank/DDBJ whole genome shotgun (WGS) entry which is preliminary data.</text>
</comment>
<keyword evidence="1" id="KW-0645">Protease</keyword>
<feature type="domain" description="Reverse transcriptase" evidence="8">
    <location>
        <begin position="1"/>
        <end position="137"/>
    </location>
</feature>
<dbReference type="Pfam" id="PF00078">
    <property type="entry name" value="RVT_1"/>
    <property type="match status" value="1"/>
</dbReference>
<proteinExistence type="predicted"/>
<keyword evidence="10" id="KW-1185">Reference proteome</keyword>
<dbReference type="Gene3D" id="3.30.70.270">
    <property type="match status" value="2"/>
</dbReference>
<dbReference type="PROSITE" id="PS50878">
    <property type="entry name" value="RT_POL"/>
    <property type="match status" value="1"/>
</dbReference>
<dbReference type="FunFam" id="3.10.10.10:FF:000007">
    <property type="entry name" value="Retrovirus-related Pol polyprotein from transposon 17.6-like Protein"/>
    <property type="match status" value="1"/>
</dbReference>
<dbReference type="STRING" id="22663.A0A2I0JRW5"/>
<dbReference type="InterPro" id="IPR043502">
    <property type="entry name" value="DNA/RNA_pol_sf"/>
</dbReference>
<dbReference type="PANTHER" id="PTHR24559">
    <property type="entry name" value="TRANSPOSON TY3-I GAG-POL POLYPROTEIN"/>
    <property type="match status" value="1"/>
</dbReference>
<dbReference type="InterPro" id="IPR000477">
    <property type="entry name" value="RT_dom"/>
</dbReference>
<gene>
    <name evidence="9" type="ORF">CRG98_020616</name>
</gene>
<keyword evidence="4" id="KW-0540">Nuclease</keyword>
<evidence type="ECO:0000256" key="1">
    <source>
        <dbReference type="ARBA" id="ARBA00022670"/>
    </source>
</evidence>
<dbReference type="GO" id="GO:0003964">
    <property type="term" value="F:RNA-directed DNA polymerase activity"/>
    <property type="evidence" value="ECO:0007669"/>
    <property type="project" value="UniProtKB-KW"/>
</dbReference>
<dbReference type="Proteomes" id="UP000233551">
    <property type="component" value="Unassembled WGS sequence"/>
</dbReference>
<evidence type="ECO:0000313" key="9">
    <source>
        <dbReference type="EMBL" id="PKI58971.1"/>
    </source>
</evidence>
<dbReference type="GO" id="GO:0008233">
    <property type="term" value="F:peptidase activity"/>
    <property type="evidence" value="ECO:0007669"/>
    <property type="project" value="UniProtKB-KW"/>
</dbReference>
<accession>A0A2I0JRW5</accession>
<evidence type="ECO:0000256" key="2">
    <source>
        <dbReference type="ARBA" id="ARBA00022679"/>
    </source>
</evidence>
<evidence type="ECO:0000256" key="6">
    <source>
        <dbReference type="ARBA" id="ARBA00022801"/>
    </source>
</evidence>
<dbReference type="EMBL" id="PGOL01001333">
    <property type="protein sequence ID" value="PKI58971.1"/>
    <property type="molecule type" value="Genomic_DNA"/>
</dbReference>
<name>A0A2I0JRW5_PUNGR</name>
<evidence type="ECO:0000256" key="3">
    <source>
        <dbReference type="ARBA" id="ARBA00022695"/>
    </source>
</evidence>
<reference evidence="9 10" key="1">
    <citation type="submission" date="2017-11" db="EMBL/GenBank/DDBJ databases">
        <title>De-novo sequencing of pomegranate (Punica granatum L.) genome.</title>
        <authorList>
            <person name="Akparov Z."/>
            <person name="Amiraslanov A."/>
            <person name="Hajiyeva S."/>
            <person name="Abbasov M."/>
            <person name="Kaur K."/>
            <person name="Hamwieh A."/>
            <person name="Solovyev V."/>
            <person name="Salamov A."/>
            <person name="Braich B."/>
            <person name="Kosarev P."/>
            <person name="Mahmoud A."/>
            <person name="Hajiyev E."/>
            <person name="Babayeva S."/>
            <person name="Izzatullayeva V."/>
            <person name="Mammadov A."/>
            <person name="Mammadov A."/>
            <person name="Sharifova S."/>
            <person name="Ojaghi J."/>
            <person name="Eynullazada K."/>
            <person name="Bayramov B."/>
            <person name="Abdulazimova A."/>
            <person name="Shahmuradov I."/>
        </authorList>
    </citation>
    <scope>NUCLEOTIDE SEQUENCE [LARGE SCALE GENOMIC DNA]</scope>
    <source>
        <strain evidence="10">cv. AG2017</strain>
        <tissue evidence="9">Leaf</tissue>
    </source>
</reference>
<dbReference type="GO" id="GO:0006508">
    <property type="term" value="P:proteolysis"/>
    <property type="evidence" value="ECO:0007669"/>
    <property type="project" value="UniProtKB-KW"/>
</dbReference>
<dbReference type="PANTHER" id="PTHR24559:SF450">
    <property type="entry name" value="RNA-DIRECTED DNA POLYMERASE HOMOLOG"/>
    <property type="match status" value="1"/>
</dbReference>
<evidence type="ECO:0000256" key="5">
    <source>
        <dbReference type="ARBA" id="ARBA00022759"/>
    </source>
</evidence>
<keyword evidence="2" id="KW-0808">Transferase</keyword>
<dbReference type="CDD" id="cd01647">
    <property type="entry name" value="RT_LTR"/>
    <property type="match status" value="1"/>
</dbReference>
<dbReference type="GO" id="GO:0004519">
    <property type="term" value="F:endonuclease activity"/>
    <property type="evidence" value="ECO:0007669"/>
    <property type="project" value="UniProtKB-KW"/>
</dbReference>
<keyword evidence="5" id="KW-0255">Endonuclease</keyword>
<keyword evidence="6" id="KW-0378">Hydrolase</keyword>
<evidence type="ECO:0000256" key="7">
    <source>
        <dbReference type="ARBA" id="ARBA00022918"/>
    </source>
</evidence>
<keyword evidence="3" id="KW-0548">Nucleotidyltransferase</keyword>
<sequence length="137" mass="15806">MESGIIQSSHSPFSSPIVLVKKKDGSWRMCVDYRSLNNLTIKDKFPISLVEELLDELHGSSVFSKIDLRSGYHRIRMYEGDVHKTAFRTNDGHYEFLVMPFGLTNAPSTFQGLMNEVFRPYVIKFVLVFFDDIMVFS</sequence>
<dbReference type="SUPFAM" id="SSF56672">
    <property type="entry name" value="DNA/RNA polymerases"/>
    <property type="match status" value="1"/>
</dbReference>
<evidence type="ECO:0000256" key="4">
    <source>
        <dbReference type="ARBA" id="ARBA00022722"/>
    </source>
</evidence>
<dbReference type="InterPro" id="IPR043128">
    <property type="entry name" value="Rev_trsase/Diguanyl_cyclase"/>
</dbReference>
<organism evidence="9 10">
    <name type="scientific">Punica granatum</name>
    <name type="common">Pomegranate</name>
    <dbReference type="NCBI Taxonomy" id="22663"/>
    <lineage>
        <taxon>Eukaryota</taxon>
        <taxon>Viridiplantae</taxon>
        <taxon>Streptophyta</taxon>
        <taxon>Embryophyta</taxon>
        <taxon>Tracheophyta</taxon>
        <taxon>Spermatophyta</taxon>
        <taxon>Magnoliopsida</taxon>
        <taxon>eudicotyledons</taxon>
        <taxon>Gunneridae</taxon>
        <taxon>Pentapetalae</taxon>
        <taxon>rosids</taxon>
        <taxon>malvids</taxon>
        <taxon>Myrtales</taxon>
        <taxon>Lythraceae</taxon>
        <taxon>Punica</taxon>
    </lineage>
</organism>